<accession>A0A645AD59</accession>
<organism evidence="5">
    <name type="scientific">bioreactor metagenome</name>
    <dbReference type="NCBI Taxonomy" id="1076179"/>
    <lineage>
        <taxon>unclassified sequences</taxon>
        <taxon>metagenomes</taxon>
        <taxon>ecological metagenomes</taxon>
    </lineage>
</organism>
<reference evidence="5" key="1">
    <citation type="submission" date="2019-08" db="EMBL/GenBank/DDBJ databases">
        <authorList>
            <person name="Kucharzyk K."/>
            <person name="Murdoch R.W."/>
            <person name="Higgins S."/>
            <person name="Loffler F."/>
        </authorList>
    </citation>
    <scope>NUCLEOTIDE SEQUENCE</scope>
</reference>
<feature type="domain" description="ATP-grasp" evidence="4">
    <location>
        <begin position="57"/>
        <end position="268"/>
    </location>
</feature>
<evidence type="ECO:0000256" key="1">
    <source>
        <dbReference type="ARBA" id="ARBA00022598"/>
    </source>
</evidence>
<dbReference type="Pfam" id="PF13535">
    <property type="entry name" value="ATP-grasp_4"/>
    <property type="match status" value="1"/>
</dbReference>
<dbReference type="AlphaFoldDB" id="A0A645AD59"/>
<dbReference type="EMBL" id="VSSQ01012869">
    <property type="protein sequence ID" value="MPM50221.1"/>
    <property type="molecule type" value="Genomic_DNA"/>
</dbReference>
<dbReference type="SUPFAM" id="SSF56059">
    <property type="entry name" value="Glutathione synthetase ATP-binding domain-like"/>
    <property type="match status" value="1"/>
</dbReference>
<dbReference type="GO" id="GO:0016874">
    <property type="term" value="F:ligase activity"/>
    <property type="evidence" value="ECO:0007669"/>
    <property type="project" value="UniProtKB-KW"/>
</dbReference>
<dbReference type="PANTHER" id="PTHR43585">
    <property type="entry name" value="FUMIPYRROLE BIOSYNTHESIS PROTEIN C"/>
    <property type="match status" value="1"/>
</dbReference>
<protein>
    <recommendedName>
        <fullName evidence="4">ATP-grasp domain-containing protein</fullName>
    </recommendedName>
</protein>
<dbReference type="PANTHER" id="PTHR43585:SF2">
    <property type="entry name" value="ATP-GRASP ENZYME FSQD"/>
    <property type="match status" value="1"/>
</dbReference>
<keyword evidence="3" id="KW-0067">ATP-binding</keyword>
<keyword evidence="2" id="KW-0547">Nucleotide-binding</keyword>
<name>A0A645AD59_9ZZZZ</name>
<evidence type="ECO:0000259" key="4">
    <source>
        <dbReference type="PROSITE" id="PS50975"/>
    </source>
</evidence>
<evidence type="ECO:0000313" key="5">
    <source>
        <dbReference type="EMBL" id="MPM50221.1"/>
    </source>
</evidence>
<evidence type="ECO:0000256" key="2">
    <source>
        <dbReference type="ARBA" id="ARBA00022741"/>
    </source>
</evidence>
<dbReference type="Gene3D" id="3.30.470.20">
    <property type="entry name" value="ATP-grasp fold, B domain"/>
    <property type="match status" value="1"/>
</dbReference>
<dbReference type="InterPro" id="IPR011761">
    <property type="entry name" value="ATP-grasp"/>
</dbReference>
<proteinExistence type="predicted"/>
<dbReference type="PROSITE" id="PS50975">
    <property type="entry name" value="ATP_GRASP"/>
    <property type="match status" value="1"/>
</dbReference>
<dbReference type="GO" id="GO:0046872">
    <property type="term" value="F:metal ion binding"/>
    <property type="evidence" value="ECO:0007669"/>
    <property type="project" value="InterPro"/>
</dbReference>
<sequence>MGMLSGTTWVSEAQAVEMAHNSKIPLLYSTSENAIGWIAKNLGFTGIPQKIELFKNKAKFRRLVHPMFPDFFFKEVLTSELRALNVAQIPMPFIIKPTVGFFSMGVRKVSGIEEWAGTVDSIYSEIEQVKGLYPNEVFDIESFIIEQVIEGDEFAIDAYYNAAGDPVVLDILHHTFASEADVSDRVYSTSKEIIEANLMEFTHFVGEIGEMSGVKNFPVHIELRRRKDGLLLPIEVNPMRFGGWCSTPDLAYHAYGINPYQYFVEQRQPNWTELLADKENLLFSVIVLENSTGISSSQILAFEKNKLLARFEKTLEFRPIDYSKYPVFGFLFAETRRENFEELSYILKSDLKEFIELIP</sequence>
<gene>
    <name evidence="5" type="ORF">SDC9_96957</name>
</gene>
<dbReference type="GO" id="GO:0005524">
    <property type="term" value="F:ATP binding"/>
    <property type="evidence" value="ECO:0007669"/>
    <property type="project" value="UniProtKB-KW"/>
</dbReference>
<keyword evidence="1" id="KW-0436">Ligase</keyword>
<evidence type="ECO:0000256" key="3">
    <source>
        <dbReference type="ARBA" id="ARBA00022840"/>
    </source>
</evidence>
<comment type="caution">
    <text evidence="5">The sequence shown here is derived from an EMBL/GenBank/DDBJ whole genome shotgun (WGS) entry which is preliminary data.</text>
</comment>
<dbReference type="InterPro" id="IPR052032">
    <property type="entry name" value="ATP-dep_AA_Ligase"/>
</dbReference>